<comment type="caution">
    <text evidence="2">The sequence shown here is derived from an EMBL/GenBank/DDBJ whole genome shotgun (WGS) entry which is preliminary data.</text>
</comment>
<organism evidence="2 3">
    <name type="scientific">Halalkalicoccus tibetensis</name>
    <dbReference type="NCBI Taxonomy" id="175632"/>
    <lineage>
        <taxon>Archaea</taxon>
        <taxon>Methanobacteriati</taxon>
        <taxon>Methanobacteriota</taxon>
        <taxon>Stenosarchaea group</taxon>
        <taxon>Halobacteria</taxon>
        <taxon>Halobacteriales</taxon>
        <taxon>Halococcaceae</taxon>
        <taxon>Halalkalicoccus</taxon>
    </lineage>
</organism>
<sequence length="186" mass="20128">MARVPYVESEDVPEQHRDLLVSSLQDRPLHVYRALGNNPAVLAGLRGFLSSLWSDSGLTDRRRELVILAVTREIGNEYEFHQHVNIARDVGIDDETIAAVSGGKFDEFDGEEAALLRYAVAVVRGEVDDREHEAIAEHYDESAVVGIAALAEGYAGLGGIIDALGVELEGEFVGWKPGEGGGEDGE</sequence>
<dbReference type="Gene3D" id="1.20.1290.10">
    <property type="entry name" value="AhpD-like"/>
    <property type="match status" value="1"/>
</dbReference>
<dbReference type="InterPro" id="IPR029032">
    <property type="entry name" value="AhpD-like"/>
</dbReference>
<evidence type="ECO:0000259" key="1">
    <source>
        <dbReference type="Pfam" id="PF02627"/>
    </source>
</evidence>
<gene>
    <name evidence="2" type="ORF">ACFQGH_03895</name>
</gene>
<evidence type="ECO:0000313" key="2">
    <source>
        <dbReference type="EMBL" id="MFC6904336.1"/>
    </source>
</evidence>
<feature type="domain" description="Carboxymuconolactone decarboxylase-like" evidence="1">
    <location>
        <begin position="39"/>
        <end position="102"/>
    </location>
</feature>
<dbReference type="Pfam" id="PF02627">
    <property type="entry name" value="CMD"/>
    <property type="match status" value="1"/>
</dbReference>
<dbReference type="Proteomes" id="UP001596312">
    <property type="component" value="Unassembled WGS sequence"/>
</dbReference>
<dbReference type="SUPFAM" id="SSF69118">
    <property type="entry name" value="AhpD-like"/>
    <property type="match status" value="1"/>
</dbReference>
<name>A0ABD5V3H4_9EURY</name>
<dbReference type="RefSeq" id="WP_340602844.1">
    <property type="nucleotide sequence ID" value="NZ_JBBMXV010000001.1"/>
</dbReference>
<dbReference type="PANTHER" id="PTHR34846">
    <property type="entry name" value="4-CARBOXYMUCONOLACTONE DECARBOXYLASE FAMILY PROTEIN (AFU_ORTHOLOGUE AFUA_6G11590)"/>
    <property type="match status" value="1"/>
</dbReference>
<accession>A0ABD5V3H4</accession>
<dbReference type="AlphaFoldDB" id="A0ABD5V3H4"/>
<dbReference type="EMBL" id="JBHSXQ010000001">
    <property type="protein sequence ID" value="MFC6904336.1"/>
    <property type="molecule type" value="Genomic_DNA"/>
</dbReference>
<evidence type="ECO:0000313" key="3">
    <source>
        <dbReference type="Proteomes" id="UP001596312"/>
    </source>
</evidence>
<dbReference type="InterPro" id="IPR003779">
    <property type="entry name" value="CMD-like"/>
</dbReference>
<protein>
    <submittedName>
        <fullName evidence="2">Carboxymuconolactone decarboxylase family protein</fullName>
    </submittedName>
</protein>
<keyword evidence="3" id="KW-1185">Reference proteome</keyword>
<reference evidence="2 3" key="1">
    <citation type="journal article" date="2019" name="Int. J. Syst. Evol. Microbiol.">
        <title>The Global Catalogue of Microorganisms (GCM) 10K type strain sequencing project: providing services to taxonomists for standard genome sequencing and annotation.</title>
        <authorList>
            <consortium name="The Broad Institute Genomics Platform"/>
            <consortium name="The Broad Institute Genome Sequencing Center for Infectious Disease"/>
            <person name="Wu L."/>
            <person name="Ma J."/>
        </authorList>
    </citation>
    <scope>NUCLEOTIDE SEQUENCE [LARGE SCALE GENOMIC DNA]</scope>
    <source>
        <strain evidence="2 3">CGMCC 1.3240</strain>
    </source>
</reference>
<proteinExistence type="predicted"/>
<dbReference type="PANTHER" id="PTHR34846:SF11">
    <property type="entry name" value="4-CARBOXYMUCONOLACTONE DECARBOXYLASE FAMILY PROTEIN (AFU_ORTHOLOGUE AFUA_6G11590)"/>
    <property type="match status" value="1"/>
</dbReference>